<gene>
    <name evidence="3" type="ORF">A4U43_C03F15030</name>
</gene>
<evidence type="ECO:0000313" key="4">
    <source>
        <dbReference type="Proteomes" id="UP000243459"/>
    </source>
</evidence>
<evidence type="ECO:0000256" key="2">
    <source>
        <dbReference type="SAM" id="MobiDB-lite"/>
    </source>
</evidence>
<dbReference type="InterPro" id="IPR042277">
    <property type="entry name" value="IST1-like"/>
</dbReference>
<accession>A0A5P1FF51</accession>
<dbReference type="PANTHER" id="PTHR12161:SF16">
    <property type="entry name" value="REGULATOR OF VPS4 ACTIVITY IN THE MVB PATHWAY PROTEIN"/>
    <property type="match status" value="1"/>
</dbReference>
<evidence type="ECO:0000256" key="1">
    <source>
        <dbReference type="ARBA" id="ARBA00005536"/>
    </source>
</evidence>
<name>A0A5P1FF51_ASPOF</name>
<reference evidence="4" key="1">
    <citation type="journal article" date="2017" name="Nat. Commun.">
        <title>The asparagus genome sheds light on the origin and evolution of a young Y chromosome.</title>
        <authorList>
            <person name="Harkess A."/>
            <person name="Zhou J."/>
            <person name="Xu C."/>
            <person name="Bowers J.E."/>
            <person name="Van der Hulst R."/>
            <person name="Ayyampalayam S."/>
            <person name="Mercati F."/>
            <person name="Riccardi P."/>
            <person name="McKain M.R."/>
            <person name="Kakrana A."/>
            <person name="Tang H."/>
            <person name="Ray J."/>
            <person name="Groenendijk J."/>
            <person name="Arikit S."/>
            <person name="Mathioni S.M."/>
            <person name="Nakano M."/>
            <person name="Shan H."/>
            <person name="Telgmann-Rauber A."/>
            <person name="Kanno A."/>
            <person name="Yue Z."/>
            <person name="Chen H."/>
            <person name="Li W."/>
            <person name="Chen Y."/>
            <person name="Xu X."/>
            <person name="Zhang Y."/>
            <person name="Luo S."/>
            <person name="Chen H."/>
            <person name="Gao J."/>
            <person name="Mao Z."/>
            <person name="Pires J.C."/>
            <person name="Luo M."/>
            <person name="Kudrna D."/>
            <person name="Wing R.A."/>
            <person name="Meyers B.C."/>
            <person name="Yi K."/>
            <person name="Kong H."/>
            <person name="Lavrijsen P."/>
            <person name="Sunseri F."/>
            <person name="Falavigna A."/>
            <person name="Ye Y."/>
            <person name="Leebens-Mack J.H."/>
            <person name="Chen G."/>
        </authorList>
    </citation>
    <scope>NUCLEOTIDE SEQUENCE [LARGE SCALE GENOMIC DNA]</scope>
    <source>
        <strain evidence="4">cv. DH0086</strain>
    </source>
</reference>
<dbReference type="GO" id="GO:0015031">
    <property type="term" value="P:protein transport"/>
    <property type="evidence" value="ECO:0007669"/>
    <property type="project" value="InterPro"/>
</dbReference>
<dbReference type="Proteomes" id="UP000243459">
    <property type="component" value="Chromosome 3"/>
</dbReference>
<feature type="compositionally biased region" description="Basic and acidic residues" evidence="2">
    <location>
        <begin position="374"/>
        <end position="392"/>
    </location>
</feature>
<feature type="compositionally biased region" description="Polar residues" evidence="2">
    <location>
        <begin position="427"/>
        <end position="437"/>
    </location>
</feature>
<dbReference type="Gene3D" id="1.20.1260.60">
    <property type="entry name" value="Vacuolar protein sorting-associated protein Ist1"/>
    <property type="match status" value="1"/>
</dbReference>
<dbReference type="PANTHER" id="PTHR12161">
    <property type="entry name" value="IST1 FAMILY MEMBER"/>
    <property type="match status" value="1"/>
</dbReference>
<feature type="compositionally biased region" description="Basic and acidic residues" evidence="2">
    <location>
        <begin position="276"/>
        <end position="300"/>
    </location>
</feature>
<keyword evidence="4" id="KW-1185">Reference proteome</keyword>
<feature type="region of interest" description="Disordered" evidence="2">
    <location>
        <begin position="455"/>
        <end position="485"/>
    </location>
</feature>
<dbReference type="InterPro" id="IPR005061">
    <property type="entry name" value="Ist1"/>
</dbReference>
<evidence type="ECO:0000313" key="3">
    <source>
        <dbReference type="EMBL" id="ONK75261.1"/>
    </source>
</evidence>
<dbReference type="EMBL" id="CM007383">
    <property type="protein sequence ID" value="ONK75261.1"/>
    <property type="molecule type" value="Genomic_DNA"/>
</dbReference>
<dbReference type="AlphaFoldDB" id="A0A5P1FF51"/>
<proteinExistence type="inferred from homology"/>
<protein>
    <recommendedName>
        <fullName evidence="5">IST1-like protein</fullName>
    </recommendedName>
</protein>
<comment type="similarity">
    <text evidence="1">Belongs to the IST1 family.</text>
</comment>
<sequence>MGKSLAALFGGGGGNSKRISKLKTLLSLTVARSALLKNQHQARCSMAHSDIAQLLSLARSDRALLRAEIVVKEENMLDVFAVVQSYCHLIIERSSLLHRQKDCPQELKEAVSSLIYVSSRSAEMPELQRVCSLFSAMFGREFVRAATELRNSCGVNPKIVQKLSTRQPSLESRAKIIKEIAAEKGITLDLSFEDSDVAKTDPNSAKNMNLKHPVSNLGLDSTQPVSKSGRDSLSGRPMHSYKDVASAAQAAFEKAEDAAAAARVAVELSRSSGSSFEDHNNRKDDTEKKKCGENNLDKGKVHPVQFYASESEEEDEDEVLNADTHREMSDDNEIKPGLSSGFSEPPLPEKKLPKVGTWAVRKNNENHAPFDNNSKSDTEKKSDAASDEGLSEKEAAAFFNPLYQMKFPSRTFVRDSFKKSQKEESDTTGLLDSTNDDSLAKSYYSETASPRVENVEVDYTKKSHIQQSKVTRKAVSVRTRRGMQK</sequence>
<feature type="region of interest" description="Disordered" evidence="2">
    <location>
        <begin position="199"/>
        <end position="237"/>
    </location>
</feature>
<evidence type="ECO:0008006" key="5">
    <source>
        <dbReference type="Google" id="ProtNLM"/>
    </source>
</evidence>
<dbReference type="FunFam" id="1.20.1260.60:FF:000002">
    <property type="entry name" value="Vacuolar protein sorting-associated protein IST1"/>
    <property type="match status" value="1"/>
</dbReference>
<dbReference type="Pfam" id="PF03398">
    <property type="entry name" value="Ist1"/>
    <property type="match status" value="1"/>
</dbReference>
<dbReference type="OrthoDB" id="29853at2759"/>
<organism evidence="3 4">
    <name type="scientific">Asparagus officinalis</name>
    <name type="common">Garden asparagus</name>
    <dbReference type="NCBI Taxonomy" id="4686"/>
    <lineage>
        <taxon>Eukaryota</taxon>
        <taxon>Viridiplantae</taxon>
        <taxon>Streptophyta</taxon>
        <taxon>Embryophyta</taxon>
        <taxon>Tracheophyta</taxon>
        <taxon>Spermatophyta</taxon>
        <taxon>Magnoliopsida</taxon>
        <taxon>Liliopsida</taxon>
        <taxon>Asparagales</taxon>
        <taxon>Asparagaceae</taxon>
        <taxon>Asparagoideae</taxon>
        <taxon>Asparagus</taxon>
    </lineage>
</organism>
<feature type="region of interest" description="Disordered" evidence="2">
    <location>
        <begin position="417"/>
        <end position="437"/>
    </location>
</feature>
<feature type="compositionally biased region" description="Acidic residues" evidence="2">
    <location>
        <begin position="310"/>
        <end position="320"/>
    </location>
</feature>
<dbReference type="Gramene" id="ONK75261">
    <property type="protein sequence ID" value="ONK75261"/>
    <property type="gene ID" value="A4U43_C03F15030"/>
</dbReference>
<feature type="compositionally biased region" description="Basic and acidic residues" evidence="2">
    <location>
        <begin position="323"/>
        <end position="334"/>
    </location>
</feature>
<feature type="region of interest" description="Disordered" evidence="2">
    <location>
        <begin position="268"/>
        <end position="392"/>
    </location>
</feature>